<comment type="caution">
    <text evidence="2">The sequence shown here is derived from an EMBL/GenBank/DDBJ whole genome shotgun (WGS) entry which is preliminary data.</text>
</comment>
<evidence type="ECO:0000259" key="1">
    <source>
        <dbReference type="Pfam" id="PF13202"/>
    </source>
</evidence>
<sequence>MRREKKSDSLEVRLPHSQKRDFMEICKDQETTASDVVRAFISGFIEDAKQTEEEQAPSRLKELSMTFKKNPRKTFGATAGALGAFALFAGTPSMADDDVFGRLDKNGDGKVTAEEISPEGSEGYQAAKSMVMAMDIDDDGALSNSEFQGPTGCVVRREDSIQKTDGEDATRVISIKMAAYNFSDPEMNKISITTSDMTIDADMEEDEAQATADSMMDDLRERLVLETGDEGICNAKANAKMKVEKRIEKTKEIEKSR</sequence>
<dbReference type="RefSeq" id="WP_116392012.1">
    <property type="nucleotide sequence ID" value="NZ_QUQO01000001.1"/>
</dbReference>
<dbReference type="AlphaFoldDB" id="A0A371RIW3"/>
<gene>
    <name evidence="2" type="ORF">DX908_08985</name>
</gene>
<dbReference type="InParanoid" id="A0A371RIW3"/>
<dbReference type="EMBL" id="QUQO01000001">
    <property type="protein sequence ID" value="RFB05380.1"/>
    <property type="molecule type" value="Genomic_DNA"/>
</dbReference>
<dbReference type="Pfam" id="PF13202">
    <property type="entry name" value="EF-hand_5"/>
    <property type="match status" value="1"/>
</dbReference>
<proteinExistence type="predicted"/>
<dbReference type="Proteomes" id="UP000264589">
    <property type="component" value="Unassembled WGS sequence"/>
</dbReference>
<name>A0A371RIW3_9PROT</name>
<evidence type="ECO:0000313" key="3">
    <source>
        <dbReference type="Proteomes" id="UP000264589"/>
    </source>
</evidence>
<evidence type="ECO:0000313" key="2">
    <source>
        <dbReference type="EMBL" id="RFB05380.1"/>
    </source>
</evidence>
<dbReference type="OrthoDB" id="7189925at2"/>
<accession>A0A371RIW3</accession>
<feature type="domain" description="EF-hand" evidence="1">
    <location>
        <begin position="97"/>
        <end position="116"/>
    </location>
</feature>
<dbReference type="InterPro" id="IPR002048">
    <property type="entry name" value="EF_hand_dom"/>
</dbReference>
<keyword evidence="3" id="KW-1185">Reference proteome</keyword>
<dbReference type="InterPro" id="IPR011992">
    <property type="entry name" value="EF-hand-dom_pair"/>
</dbReference>
<dbReference type="SUPFAM" id="SSF47473">
    <property type="entry name" value="EF-hand"/>
    <property type="match status" value="1"/>
</dbReference>
<protein>
    <recommendedName>
        <fullName evidence="1">EF-hand domain-containing protein</fullName>
    </recommendedName>
</protein>
<dbReference type="PROSITE" id="PS00018">
    <property type="entry name" value="EF_HAND_1"/>
    <property type="match status" value="1"/>
</dbReference>
<dbReference type="InterPro" id="IPR018247">
    <property type="entry name" value="EF_Hand_1_Ca_BS"/>
</dbReference>
<dbReference type="GO" id="GO:0005509">
    <property type="term" value="F:calcium ion binding"/>
    <property type="evidence" value="ECO:0007669"/>
    <property type="project" value="InterPro"/>
</dbReference>
<reference evidence="2 3" key="1">
    <citation type="submission" date="2018-08" db="EMBL/GenBank/DDBJ databases">
        <title>Parvularcula sp. SM1705, isolated from surface water of the South Sea China.</title>
        <authorList>
            <person name="Sun L."/>
        </authorList>
    </citation>
    <scope>NUCLEOTIDE SEQUENCE [LARGE SCALE GENOMIC DNA]</scope>
    <source>
        <strain evidence="2 3">SM1705</strain>
    </source>
</reference>
<organism evidence="2 3">
    <name type="scientific">Parvularcula marina</name>
    <dbReference type="NCBI Taxonomy" id="2292771"/>
    <lineage>
        <taxon>Bacteria</taxon>
        <taxon>Pseudomonadati</taxon>
        <taxon>Pseudomonadota</taxon>
        <taxon>Alphaproteobacteria</taxon>
        <taxon>Parvularculales</taxon>
        <taxon>Parvularculaceae</taxon>
        <taxon>Parvularcula</taxon>
    </lineage>
</organism>
<dbReference type="Gene3D" id="1.10.238.10">
    <property type="entry name" value="EF-hand"/>
    <property type="match status" value="1"/>
</dbReference>